<proteinExistence type="predicted"/>
<sequence length="268" mass="30925">MAPKRWPPVISKRERERGEKLRQRFEMDMDQTFLRVRQAEASKRAERKSKFCKPHWPPVISPEESERRRQFRKSLKRESSPQTSLWRQWPPVLKNVKVSVPQCASLAVLPPPKAVADAAVKRVPRATAWRRKKRAEEDKKALKYGKATARRANPKRFTCRLCGQPKRLEFGHSFYKGKSFCATSAGKSVTQWLSEQKRMAGTDNVSDVSRTSASRRTTGKPYTCHLCQQPKTKEYGHSRYAGKTFCSTHEGKTVELWLAEQRAPARVK</sequence>
<dbReference type="EMBL" id="JACTAM010000008">
    <property type="protein sequence ID" value="KAI2661372.1"/>
    <property type="molecule type" value="Genomic_DNA"/>
</dbReference>
<comment type="caution">
    <text evidence="2">The sequence shown here is derived from an EMBL/GenBank/DDBJ whole genome shotgun (WGS) entry which is preliminary data.</text>
</comment>
<accession>A0ABQ8MEQ4</accession>
<keyword evidence="3" id="KW-1185">Reference proteome</keyword>
<feature type="region of interest" description="Disordered" evidence="1">
    <location>
        <begin position="1"/>
        <end position="20"/>
    </location>
</feature>
<evidence type="ECO:0000313" key="3">
    <source>
        <dbReference type="Proteomes" id="UP000830375"/>
    </source>
</evidence>
<evidence type="ECO:0000256" key="1">
    <source>
        <dbReference type="SAM" id="MobiDB-lite"/>
    </source>
</evidence>
<reference evidence="2 3" key="1">
    <citation type="submission" date="2022-01" db="EMBL/GenBank/DDBJ databases">
        <title>A high-quality chromosome-level genome assembly of rohu carp, Labeo rohita.</title>
        <authorList>
            <person name="Arick M.A. II"/>
            <person name="Hsu C.-Y."/>
            <person name="Magbanua Z."/>
            <person name="Pechanova O."/>
            <person name="Grover C."/>
            <person name="Miller E."/>
            <person name="Thrash A."/>
            <person name="Ezzel L."/>
            <person name="Alam S."/>
            <person name="Benzie J."/>
            <person name="Hamilton M."/>
            <person name="Karsi A."/>
            <person name="Lawrence M.L."/>
            <person name="Peterson D.G."/>
        </authorList>
    </citation>
    <scope>NUCLEOTIDE SEQUENCE [LARGE SCALE GENOMIC DNA]</scope>
    <source>
        <strain evidence="3">BAU-BD-2019</strain>
        <tissue evidence="2">Blood</tissue>
    </source>
</reference>
<evidence type="ECO:0000313" key="2">
    <source>
        <dbReference type="EMBL" id="KAI2661372.1"/>
    </source>
</evidence>
<feature type="region of interest" description="Disordered" evidence="1">
    <location>
        <begin position="40"/>
        <end position="82"/>
    </location>
</feature>
<dbReference type="Proteomes" id="UP000830375">
    <property type="component" value="Unassembled WGS sequence"/>
</dbReference>
<protein>
    <submittedName>
        <fullName evidence="2">Uncharacterized protein</fullName>
    </submittedName>
</protein>
<feature type="compositionally biased region" description="Basic and acidic residues" evidence="1">
    <location>
        <begin position="11"/>
        <end position="20"/>
    </location>
</feature>
<name>A0ABQ8MEQ4_LABRO</name>
<organism evidence="2 3">
    <name type="scientific">Labeo rohita</name>
    <name type="common">Indian major carp</name>
    <name type="synonym">Cyprinus rohita</name>
    <dbReference type="NCBI Taxonomy" id="84645"/>
    <lineage>
        <taxon>Eukaryota</taxon>
        <taxon>Metazoa</taxon>
        <taxon>Chordata</taxon>
        <taxon>Craniata</taxon>
        <taxon>Vertebrata</taxon>
        <taxon>Euteleostomi</taxon>
        <taxon>Actinopterygii</taxon>
        <taxon>Neopterygii</taxon>
        <taxon>Teleostei</taxon>
        <taxon>Ostariophysi</taxon>
        <taxon>Cypriniformes</taxon>
        <taxon>Cyprinidae</taxon>
        <taxon>Labeoninae</taxon>
        <taxon>Labeonini</taxon>
        <taxon>Labeo</taxon>
    </lineage>
</organism>
<gene>
    <name evidence="2" type="ORF">H4Q32_006948</name>
</gene>